<dbReference type="STRING" id="173990.SAMN05660691_02432"/>
<evidence type="ECO:0000313" key="1">
    <source>
        <dbReference type="EMBL" id="SEH96355.1"/>
    </source>
</evidence>
<gene>
    <name evidence="1" type="ORF">SAMN05660691_02432</name>
</gene>
<dbReference type="PANTHER" id="PTHR47017">
    <property type="entry name" value="ACYL-COA"/>
    <property type="match status" value="1"/>
</dbReference>
<dbReference type="OrthoDB" id="9776898at2"/>
<dbReference type="RefSeq" id="WP_092793645.1">
    <property type="nucleotide sequence ID" value="NZ_FNXF01000009.1"/>
</dbReference>
<keyword evidence="2" id="KW-1185">Reference proteome</keyword>
<dbReference type="InterPro" id="IPR007434">
    <property type="entry name" value="FemAB-like"/>
</dbReference>
<evidence type="ECO:0008006" key="3">
    <source>
        <dbReference type="Google" id="ProtNLM"/>
    </source>
</evidence>
<dbReference type="EMBL" id="FNXF01000009">
    <property type="protein sequence ID" value="SEH96355.1"/>
    <property type="molecule type" value="Genomic_DNA"/>
</dbReference>
<sequence>MRNFQNPGKPSIPFTPATGPRLGLLSADLADSLLPLICAAIKQRLDANDFCSAQWLYTTAPLQHSLTQQGFLARHDVQFLWQNSGYKQFDDFLQQLNARKRKQIRQERKQTNGFSIKTLDGNELSAAHWQAIIRCYQATYLKRSGHQGYISPQSFIALAETMADSIVVFAAFTGAAEQDIIAAALCFKSADTLYGRYWGTLIDAEHLHFELCYYQGIEYCIRHGLRYYDAGAQGEHKLKRGFEPVMRYGSYRFADTPLSGAITAYFQQETEHLKAYSAAAMQALPYKKI</sequence>
<dbReference type="SUPFAM" id="SSF55729">
    <property type="entry name" value="Acyl-CoA N-acyltransferases (Nat)"/>
    <property type="match status" value="1"/>
</dbReference>
<dbReference type="Proteomes" id="UP000199371">
    <property type="component" value="Unassembled WGS sequence"/>
</dbReference>
<accession>A0A1H6MET8</accession>
<dbReference type="AlphaFoldDB" id="A0A1H6MET8"/>
<reference evidence="2" key="1">
    <citation type="submission" date="2016-10" db="EMBL/GenBank/DDBJ databases">
        <authorList>
            <person name="Varghese N."/>
            <person name="Submissions S."/>
        </authorList>
    </citation>
    <scope>NUCLEOTIDE SEQUENCE [LARGE SCALE GENOMIC DNA]</scope>
    <source>
        <strain evidence="2">DSM 17616</strain>
    </source>
</reference>
<dbReference type="PANTHER" id="PTHR47017:SF1">
    <property type="entry name" value="ACYL-COA"/>
    <property type="match status" value="1"/>
</dbReference>
<proteinExistence type="predicted"/>
<evidence type="ECO:0000313" key="2">
    <source>
        <dbReference type="Proteomes" id="UP000199371"/>
    </source>
</evidence>
<dbReference type="Pfam" id="PF04339">
    <property type="entry name" value="FemAB_like"/>
    <property type="match status" value="1"/>
</dbReference>
<protein>
    <recommendedName>
        <fullName evidence="3">GNAT family N-acetyltransferase</fullName>
    </recommendedName>
</protein>
<dbReference type="InterPro" id="IPR016181">
    <property type="entry name" value="Acyl_CoA_acyltransferase"/>
</dbReference>
<dbReference type="Gene3D" id="3.40.630.30">
    <property type="match status" value="1"/>
</dbReference>
<organism evidence="1 2">
    <name type="scientific">Rheinheimera pacifica</name>
    <dbReference type="NCBI Taxonomy" id="173990"/>
    <lineage>
        <taxon>Bacteria</taxon>
        <taxon>Pseudomonadati</taxon>
        <taxon>Pseudomonadota</taxon>
        <taxon>Gammaproteobacteria</taxon>
        <taxon>Chromatiales</taxon>
        <taxon>Chromatiaceae</taxon>
        <taxon>Rheinheimera</taxon>
    </lineage>
</organism>
<name>A0A1H6MET8_9GAMM</name>